<evidence type="ECO:0000256" key="7">
    <source>
        <dbReference type="ARBA" id="ARBA00023235"/>
    </source>
</evidence>
<dbReference type="InterPro" id="IPR046357">
    <property type="entry name" value="PPIase_dom_sf"/>
</dbReference>
<dbReference type="STRING" id="604354.TSIB_1954"/>
<evidence type="ECO:0000256" key="6">
    <source>
        <dbReference type="ARBA" id="ARBA00023186"/>
    </source>
</evidence>
<dbReference type="EMBL" id="CP001463">
    <property type="protein sequence ID" value="ACS91003.1"/>
    <property type="molecule type" value="Genomic_DNA"/>
</dbReference>
<dbReference type="GO" id="GO:0042026">
    <property type="term" value="P:protein refolding"/>
    <property type="evidence" value="ECO:0007669"/>
    <property type="project" value="UniProtKB-ARBA"/>
</dbReference>
<evidence type="ECO:0000313" key="12">
    <source>
        <dbReference type="Proteomes" id="UP000009079"/>
    </source>
</evidence>
<sequence>MERMKVEKGDFVVFNYIGKFENGEVFDTTYEDIAKEAGIYMEDRTYGPLGANVGVGELIPGMDEGLIGMEVGEKKTITIPPEKGYGIPRDDLIIDVPTSEFEKAGIEPIEGAYIMTDSGIARITAVGEENVTLDFNHPLAGKTLVFEVEIVDVEKEKSDEPKA</sequence>
<evidence type="ECO:0000256" key="2">
    <source>
        <dbReference type="ARBA" id="ARBA00004496"/>
    </source>
</evidence>
<comment type="catalytic activity">
    <reaction evidence="1 8 9">
        <text>[protein]-peptidylproline (omega=180) = [protein]-peptidylproline (omega=0)</text>
        <dbReference type="Rhea" id="RHEA:16237"/>
        <dbReference type="Rhea" id="RHEA-COMP:10747"/>
        <dbReference type="Rhea" id="RHEA-COMP:10748"/>
        <dbReference type="ChEBI" id="CHEBI:83833"/>
        <dbReference type="ChEBI" id="CHEBI:83834"/>
        <dbReference type="EC" id="5.2.1.8"/>
    </reaction>
</comment>
<keyword evidence="4" id="KW-0963">Cytoplasm</keyword>
<evidence type="ECO:0000259" key="10">
    <source>
        <dbReference type="PROSITE" id="PS50059"/>
    </source>
</evidence>
<proteinExistence type="inferred from homology"/>
<dbReference type="HOGENOM" id="CLU_098197_2_0_2"/>
<dbReference type="PANTHER" id="PTHR47861">
    <property type="entry name" value="FKBP-TYPE PEPTIDYL-PROLYL CIS-TRANS ISOMERASE SLYD"/>
    <property type="match status" value="1"/>
</dbReference>
<feature type="domain" description="PPIase FKBP-type" evidence="10">
    <location>
        <begin position="9"/>
        <end position="154"/>
    </location>
</feature>
<reference evidence="11 12" key="1">
    <citation type="journal article" date="2009" name="Appl. Environ. Microbiol.">
        <title>Metabolic versatility and indigenous origin of the archaeon Thermococcus sibiricus, isolated from a siberian oil reservoir, as revealed by genome analysis.</title>
        <authorList>
            <person name="Mardanov A.V."/>
            <person name="Ravin N.V."/>
            <person name="Svetlitchnyi V.A."/>
            <person name="Beletsky A.V."/>
            <person name="Miroshnichenko M.L."/>
            <person name="Bonch-Osmolovskaya E.A."/>
            <person name="Skryabin K.G."/>
        </authorList>
    </citation>
    <scope>NUCLEOTIDE SEQUENCE [LARGE SCALE GENOMIC DNA]</scope>
    <source>
        <strain evidence="12">DSM 12597 / MM 739</strain>
    </source>
</reference>
<dbReference type="AlphaFoldDB" id="C6A022"/>
<organism evidence="11 12">
    <name type="scientific">Thermococcus sibiricus (strain DSM 12597 / MM 739)</name>
    <dbReference type="NCBI Taxonomy" id="604354"/>
    <lineage>
        <taxon>Archaea</taxon>
        <taxon>Methanobacteriati</taxon>
        <taxon>Methanobacteriota</taxon>
        <taxon>Thermococci</taxon>
        <taxon>Thermococcales</taxon>
        <taxon>Thermococcaceae</taxon>
        <taxon>Thermococcus</taxon>
    </lineage>
</organism>
<evidence type="ECO:0000256" key="4">
    <source>
        <dbReference type="ARBA" id="ARBA00022490"/>
    </source>
</evidence>
<dbReference type="InterPro" id="IPR001179">
    <property type="entry name" value="PPIase_FKBP_dom"/>
</dbReference>
<comment type="subcellular location">
    <subcellularLocation>
        <location evidence="2">Cytoplasm</location>
    </subcellularLocation>
</comment>
<dbReference type="SUPFAM" id="SSF54534">
    <property type="entry name" value="FKBP-like"/>
    <property type="match status" value="1"/>
</dbReference>
<dbReference type="GO" id="GO:0003755">
    <property type="term" value="F:peptidyl-prolyl cis-trans isomerase activity"/>
    <property type="evidence" value="ECO:0007669"/>
    <property type="project" value="UniProtKB-UniRule"/>
</dbReference>
<keyword evidence="6" id="KW-0143">Chaperone</keyword>
<evidence type="ECO:0000256" key="5">
    <source>
        <dbReference type="ARBA" id="ARBA00023110"/>
    </source>
</evidence>
<dbReference type="PROSITE" id="PS50059">
    <property type="entry name" value="FKBP_PPIASE"/>
    <property type="match status" value="1"/>
</dbReference>
<keyword evidence="7 8" id="KW-0413">Isomerase</keyword>
<accession>C6A022</accession>
<dbReference type="eggNOG" id="arCOG00981">
    <property type="taxonomic scope" value="Archaea"/>
</dbReference>
<evidence type="ECO:0000256" key="9">
    <source>
        <dbReference type="RuleBase" id="RU003915"/>
    </source>
</evidence>
<protein>
    <recommendedName>
        <fullName evidence="9">Peptidyl-prolyl cis-trans isomerase</fullName>
        <ecNumber evidence="9">5.2.1.8</ecNumber>
    </recommendedName>
</protein>
<keyword evidence="12" id="KW-1185">Reference proteome</keyword>
<evidence type="ECO:0000256" key="8">
    <source>
        <dbReference type="PROSITE-ProRule" id="PRU00277"/>
    </source>
</evidence>
<comment type="similarity">
    <text evidence="3 9">Belongs to the FKBP-type PPIase family.</text>
</comment>
<evidence type="ECO:0000256" key="3">
    <source>
        <dbReference type="ARBA" id="ARBA00006577"/>
    </source>
</evidence>
<dbReference type="GO" id="GO:0005737">
    <property type="term" value="C:cytoplasm"/>
    <property type="evidence" value="ECO:0007669"/>
    <property type="project" value="UniProtKB-SubCell"/>
</dbReference>
<dbReference type="Gene3D" id="3.10.50.40">
    <property type="match status" value="1"/>
</dbReference>
<dbReference type="KEGG" id="tsi:TSIB_1954"/>
<dbReference type="Proteomes" id="UP000009079">
    <property type="component" value="Chromosome"/>
</dbReference>
<dbReference type="EC" id="5.2.1.8" evidence="9"/>
<evidence type="ECO:0000256" key="1">
    <source>
        <dbReference type="ARBA" id="ARBA00000971"/>
    </source>
</evidence>
<dbReference type="PANTHER" id="PTHR47861:SF3">
    <property type="entry name" value="FKBP-TYPE PEPTIDYL-PROLYL CIS-TRANS ISOMERASE SLYD"/>
    <property type="match status" value="1"/>
</dbReference>
<gene>
    <name evidence="11" type="ordered locus">TSIB_1954</name>
</gene>
<name>C6A022_THESM</name>
<dbReference type="Pfam" id="PF00254">
    <property type="entry name" value="FKBP_C"/>
    <property type="match status" value="1"/>
</dbReference>
<evidence type="ECO:0000313" key="11">
    <source>
        <dbReference type="EMBL" id="ACS91003.1"/>
    </source>
</evidence>
<keyword evidence="5 8" id="KW-0697">Rotamase</keyword>